<feature type="compositionally biased region" description="Basic and acidic residues" evidence="1">
    <location>
        <begin position="203"/>
        <end position="212"/>
    </location>
</feature>
<reference evidence="2" key="1">
    <citation type="journal article" date="2023" name="Mol. Phylogenet. Evol.">
        <title>Genome-scale phylogeny and comparative genomics of the fungal order Sordariales.</title>
        <authorList>
            <person name="Hensen N."/>
            <person name="Bonometti L."/>
            <person name="Westerberg I."/>
            <person name="Brannstrom I.O."/>
            <person name="Guillou S."/>
            <person name="Cros-Aarteil S."/>
            <person name="Calhoun S."/>
            <person name="Haridas S."/>
            <person name="Kuo A."/>
            <person name="Mondo S."/>
            <person name="Pangilinan J."/>
            <person name="Riley R."/>
            <person name="LaButti K."/>
            <person name="Andreopoulos B."/>
            <person name="Lipzen A."/>
            <person name="Chen C."/>
            <person name="Yan M."/>
            <person name="Daum C."/>
            <person name="Ng V."/>
            <person name="Clum A."/>
            <person name="Steindorff A."/>
            <person name="Ohm R.A."/>
            <person name="Martin F."/>
            <person name="Silar P."/>
            <person name="Natvig D.O."/>
            <person name="Lalanne C."/>
            <person name="Gautier V."/>
            <person name="Ament-Velasquez S.L."/>
            <person name="Kruys A."/>
            <person name="Hutchinson M.I."/>
            <person name="Powell A.J."/>
            <person name="Barry K."/>
            <person name="Miller A.N."/>
            <person name="Grigoriev I.V."/>
            <person name="Debuchy R."/>
            <person name="Gladieux P."/>
            <person name="Hiltunen Thoren M."/>
            <person name="Johannesson H."/>
        </authorList>
    </citation>
    <scope>NUCLEOTIDE SEQUENCE</scope>
    <source>
        <strain evidence="2">CBS 103.79</strain>
    </source>
</reference>
<evidence type="ECO:0008006" key="4">
    <source>
        <dbReference type="Google" id="ProtNLM"/>
    </source>
</evidence>
<feature type="compositionally biased region" description="Basic and acidic residues" evidence="1">
    <location>
        <begin position="1"/>
        <end position="12"/>
    </location>
</feature>
<feature type="compositionally biased region" description="Polar residues" evidence="1">
    <location>
        <begin position="113"/>
        <end position="129"/>
    </location>
</feature>
<feature type="compositionally biased region" description="Basic and acidic residues" evidence="1">
    <location>
        <begin position="218"/>
        <end position="235"/>
    </location>
</feature>
<dbReference type="AlphaFoldDB" id="A0AAN6RYJ2"/>
<organism evidence="2 3">
    <name type="scientific">Staphylotrichum tortipilum</name>
    <dbReference type="NCBI Taxonomy" id="2831512"/>
    <lineage>
        <taxon>Eukaryota</taxon>
        <taxon>Fungi</taxon>
        <taxon>Dikarya</taxon>
        <taxon>Ascomycota</taxon>
        <taxon>Pezizomycotina</taxon>
        <taxon>Sordariomycetes</taxon>
        <taxon>Sordariomycetidae</taxon>
        <taxon>Sordariales</taxon>
        <taxon>Chaetomiaceae</taxon>
        <taxon>Staphylotrichum</taxon>
    </lineage>
</organism>
<proteinExistence type="predicted"/>
<comment type="caution">
    <text evidence="2">The sequence shown here is derived from an EMBL/GenBank/DDBJ whole genome shotgun (WGS) entry which is preliminary data.</text>
</comment>
<reference evidence="2" key="2">
    <citation type="submission" date="2023-05" db="EMBL/GenBank/DDBJ databases">
        <authorList>
            <consortium name="Lawrence Berkeley National Laboratory"/>
            <person name="Steindorff A."/>
            <person name="Hensen N."/>
            <person name="Bonometti L."/>
            <person name="Westerberg I."/>
            <person name="Brannstrom I.O."/>
            <person name="Guillou S."/>
            <person name="Cros-Aarteil S."/>
            <person name="Calhoun S."/>
            <person name="Haridas S."/>
            <person name="Kuo A."/>
            <person name="Mondo S."/>
            <person name="Pangilinan J."/>
            <person name="Riley R."/>
            <person name="Labutti K."/>
            <person name="Andreopoulos B."/>
            <person name="Lipzen A."/>
            <person name="Chen C."/>
            <person name="Yanf M."/>
            <person name="Daum C."/>
            <person name="Ng V."/>
            <person name="Clum A."/>
            <person name="Ohm R."/>
            <person name="Martin F."/>
            <person name="Silar P."/>
            <person name="Natvig D."/>
            <person name="Lalanne C."/>
            <person name="Gautier V."/>
            <person name="Ament-Velasquez S.L."/>
            <person name="Kruys A."/>
            <person name="Hutchinson M.I."/>
            <person name="Powell A.J."/>
            <person name="Barry K."/>
            <person name="Miller A.N."/>
            <person name="Grigoriev I.V."/>
            <person name="Debuchy R."/>
            <person name="Gladieux P."/>
            <person name="Thoren M.H."/>
            <person name="Johannesson H."/>
        </authorList>
    </citation>
    <scope>NUCLEOTIDE SEQUENCE</scope>
    <source>
        <strain evidence="2">CBS 103.79</strain>
    </source>
</reference>
<evidence type="ECO:0000313" key="3">
    <source>
        <dbReference type="Proteomes" id="UP001303889"/>
    </source>
</evidence>
<accession>A0AAN6RYJ2</accession>
<dbReference type="PANTHER" id="PTHR41805">
    <property type="entry name" value="EXPRESSED PROTEIN"/>
    <property type="match status" value="1"/>
</dbReference>
<name>A0AAN6RYJ2_9PEZI</name>
<dbReference type="Proteomes" id="UP001303889">
    <property type="component" value="Unassembled WGS sequence"/>
</dbReference>
<dbReference type="PANTHER" id="PTHR41805:SF1">
    <property type="entry name" value="RRNA-PROCESSING PROTEIN FYV7"/>
    <property type="match status" value="1"/>
</dbReference>
<evidence type="ECO:0000313" key="2">
    <source>
        <dbReference type="EMBL" id="KAK3906876.1"/>
    </source>
</evidence>
<keyword evidence="3" id="KW-1185">Reference proteome</keyword>
<evidence type="ECO:0000256" key="1">
    <source>
        <dbReference type="SAM" id="MobiDB-lite"/>
    </source>
</evidence>
<sequence length="235" mass="26512">MSTKRPRDEAEGGGHNSGGSPDDDRRQKKAKHGFRVGPENLPDGAWRRKVTKIKKDLITKAKVKKQYAKIKAEHQKHVTAPPSTEGPEAADSHHDDEPQAAPVAIHPERQAMLDSSSIRPKPNNTTTTDGPDADHDAATGPTSPQHERRQRRPRKQRPDYYNKQLATAEETKKKADERAAEFARRQKEREKAIADRERYRKAMAKAKEPGRDGKRKVGREGKLLLDRVKKMMGET</sequence>
<gene>
    <name evidence="2" type="ORF">C8A05DRAFT_11364</name>
</gene>
<dbReference type="EMBL" id="MU855317">
    <property type="protein sequence ID" value="KAK3906876.1"/>
    <property type="molecule type" value="Genomic_DNA"/>
</dbReference>
<feature type="region of interest" description="Disordered" evidence="1">
    <location>
        <begin position="1"/>
        <end position="175"/>
    </location>
</feature>
<protein>
    <recommendedName>
        <fullName evidence="4">rRNA-processing protein FYV7</fullName>
    </recommendedName>
</protein>
<feature type="region of interest" description="Disordered" evidence="1">
    <location>
        <begin position="203"/>
        <end position="235"/>
    </location>
</feature>